<feature type="chain" id="PRO_5035223739" evidence="1">
    <location>
        <begin position="25"/>
        <end position="376"/>
    </location>
</feature>
<accession>A0A8J6BCT4</accession>
<gene>
    <name evidence="2" type="ORF">J8273_3743</name>
</gene>
<comment type="caution">
    <text evidence="2">The sequence shown here is derived from an EMBL/GenBank/DDBJ whole genome shotgun (WGS) entry which is preliminary data.</text>
</comment>
<feature type="signal peptide" evidence="1">
    <location>
        <begin position="1"/>
        <end position="24"/>
    </location>
</feature>
<dbReference type="Proteomes" id="UP000717585">
    <property type="component" value="Unassembled WGS sequence"/>
</dbReference>
<organism evidence="2 3">
    <name type="scientific">Carpediemonas membranifera</name>
    <dbReference type="NCBI Taxonomy" id="201153"/>
    <lineage>
        <taxon>Eukaryota</taxon>
        <taxon>Metamonada</taxon>
        <taxon>Carpediemonas-like organisms</taxon>
        <taxon>Carpediemonas</taxon>
    </lineage>
</organism>
<evidence type="ECO:0000313" key="3">
    <source>
        <dbReference type="Proteomes" id="UP000717585"/>
    </source>
</evidence>
<dbReference type="EMBL" id="JAHDYR010000013">
    <property type="protein sequence ID" value="KAG9394767.1"/>
    <property type="molecule type" value="Genomic_DNA"/>
</dbReference>
<protein>
    <submittedName>
        <fullName evidence="2">Uncharacterized protein</fullName>
    </submittedName>
</protein>
<reference evidence="2" key="1">
    <citation type="submission" date="2021-05" db="EMBL/GenBank/DDBJ databases">
        <title>A free-living protist that lacks canonical eukaryotic 1 DNA replication and segregation systems.</title>
        <authorList>
            <person name="Salas-Leiva D.E."/>
            <person name="Tromer E.C."/>
            <person name="Curtis B.A."/>
            <person name="Jerlstrom-Hultqvist J."/>
            <person name="Kolisko M."/>
            <person name="Yi Z."/>
            <person name="Salas-Leiva J.S."/>
            <person name="Gallot-Lavallee L."/>
            <person name="Kops G.J.P.L."/>
            <person name="Archibald J.M."/>
            <person name="Simpson A.G.B."/>
            <person name="Roger A.J."/>
        </authorList>
    </citation>
    <scope>NUCLEOTIDE SEQUENCE</scope>
    <source>
        <strain evidence="2">BICM</strain>
    </source>
</reference>
<proteinExistence type="predicted"/>
<evidence type="ECO:0000256" key="1">
    <source>
        <dbReference type="SAM" id="SignalP"/>
    </source>
</evidence>
<sequence length="376" mass="40945">MKLAEASFIFLWILFLCVIWTVSPYSKHPSLGVIPTTLNVPLPICNSGNVLPFHVASGAEIPVGPPELKLSVSISLYSSSEDTPECVHAPATPPVTAADFIALNRATMDDLRLRGVEPMLNLFPRHVVLVGDAPDGLVEKLLAFDPAVHITNVPITDRIIEEARTGSVRPASLDVLDRPIVPTDHALRTVVFVPLEFPNSATGSVFHSKDFTVVYTKSLRRLATLASLVIFDSPSPPQAPVTDHLIAKAAQIMLALHTLPVSHMAGVDWAESIQSSLESAGDVGKWMTMRQAVETYDRIYQEIFMSFGAAEMSPTPPFTHHMALVGVMGLPPSVAVIRMVIKVSKSLRPRRKSERCDEADAVIDHLLDYAGEANIR</sequence>
<evidence type="ECO:0000313" key="2">
    <source>
        <dbReference type="EMBL" id="KAG9394767.1"/>
    </source>
</evidence>
<keyword evidence="1" id="KW-0732">Signal</keyword>
<name>A0A8J6BCT4_9EUKA</name>
<dbReference type="AlphaFoldDB" id="A0A8J6BCT4"/>
<keyword evidence="3" id="KW-1185">Reference proteome</keyword>